<dbReference type="EMBL" id="ML002403">
    <property type="protein sequence ID" value="RKP38121.1"/>
    <property type="molecule type" value="Genomic_DNA"/>
</dbReference>
<dbReference type="Pfam" id="PF01323">
    <property type="entry name" value="DSBA"/>
    <property type="match status" value="1"/>
</dbReference>
<dbReference type="GO" id="GO:0005739">
    <property type="term" value="C:mitochondrion"/>
    <property type="evidence" value="ECO:0007669"/>
    <property type="project" value="TreeGrafter"/>
</dbReference>
<dbReference type="GO" id="GO:0004364">
    <property type="term" value="F:glutathione transferase activity"/>
    <property type="evidence" value="ECO:0007669"/>
    <property type="project" value="TreeGrafter"/>
</dbReference>
<dbReference type="InterPro" id="IPR001853">
    <property type="entry name" value="DSBA-like_thioredoxin_dom"/>
</dbReference>
<evidence type="ECO:0000259" key="1">
    <source>
        <dbReference type="Pfam" id="PF01323"/>
    </source>
</evidence>
<feature type="domain" description="DSBA-like thioredoxin" evidence="1">
    <location>
        <begin position="7"/>
        <end position="161"/>
    </location>
</feature>
<keyword evidence="3" id="KW-1185">Reference proteome</keyword>
<dbReference type="GO" id="GO:0006749">
    <property type="term" value="P:glutathione metabolic process"/>
    <property type="evidence" value="ECO:0007669"/>
    <property type="project" value="TreeGrafter"/>
</dbReference>
<dbReference type="InterPro" id="IPR051924">
    <property type="entry name" value="GST_Kappa/NadH"/>
</dbReference>
<dbReference type="GO" id="GO:0005777">
    <property type="term" value="C:peroxisome"/>
    <property type="evidence" value="ECO:0007669"/>
    <property type="project" value="TreeGrafter"/>
</dbReference>
<sequence>MSAATPLQFWFEFNSTYSYLVAVYLSRTLSGQTGPGTLTLRQPLRVSFKPLRFGPVFQKFGGQATGPILSNPAKAAYMFRDLKREASYAAIPFRGYPAHPQPGPVNTGPVTQATALLVDCLEPQGNSQRLLAHWVASVYHAFFADQKDISQPEVVRALLEAFVPPAAPLLQTSVYLARLAPQAATTPVSALPALIYQLAVDHPEVRARVRANTEEAITRQMFGAPFLATADGELFWGHDRLQRAVQWGEDHPVKTANL</sequence>
<dbReference type="SUPFAM" id="SSF52833">
    <property type="entry name" value="Thioredoxin-like"/>
    <property type="match status" value="1"/>
</dbReference>
<dbReference type="Gene3D" id="3.40.30.10">
    <property type="entry name" value="Glutaredoxin"/>
    <property type="match status" value="1"/>
</dbReference>
<evidence type="ECO:0000313" key="2">
    <source>
        <dbReference type="EMBL" id="RKP38121.1"/>
    </source>
</evidence>
<name>A0A4P9ZYH9_9FUNG</name>
<dbReference type="AlphaFoldDB" id="A0A4P9ZYH9"/>
<dbReference type="InterPro" id="IPR036249">
    <property type="entry name" value="Thioredoxin-like_sf"/>
</dbReference>
<organism evidence="2 3">
    <name type="scientific">Dimargaris cristalligena</name>
    <dbReference type="NCBI Taxonomy" id="215637"/>
    <lineage>
        <taxon>Eukaryota</taxon>
        <taxon>Fungi</taxon>
        <taxon>Fungi incertae sedis</taxon>
        <taxon>Zoopagomycota</taxon>
        <taxon>Kickxellomycotina</taxon>
        <taxon>Dimargaritomycetes</taxon>
        <taxon>Dimargaritales</taxon>
        <taxon>Dimargaritaceae</taxon>
        <taxon>Dimargaris</taxon>
    </lineage>
</organism>
<dbReference type="GO" id="GO:0004602">
    <property type="term" value="F:glutathione peroxidase activity"/>
    <property type="evidence" value="ECO:0007669"/>
    <property type="project" value="TreeGrafter"/>
</dbReference>
<dbReference type="PANTHER" id="PTHR42943:SF2">
    <property type="entry name" value="GLUTATHIONE S-TRANSFERASE KAPPA 1"/>
    <property type="match status" value="1"/>
</dbReference>
<dbReference type="PANTHER" id="PTHR42943">
    <property type="entry name" value="GLUTATHIONE S-TRANSFERASE KAPPA"/>
    <property type="match status" value="1"/>
</dbReference>
<reference evidence="3" key="1">
    <citation type="journal article" date="2018" name="Nat. Microbiol.">
        <title>Leveraging single-cell genomics to expand the fungal tree of life.</title>
        <authorList>
            <person name="Ahrendt S.R."/>
            <person name="Quandt C.A."/>
            <person name="Ciobanu D."/>
            <person name="Clum A."/>
            <person name="Salamov A."/>
            <person name="Andreopoulos B."/>
            <person name="Cheng J.F."/>
            <person name="Woyke T."/>
            <person name="Pelin A."/>
            <person name="Henrissat B."/>
            <person name="Reynolds N.K."/>
            <person name="Benny G.L."/>
            <person name="Smith M.E."/>
            <person name="James T.Y."/>
            <person name="Grigoriev I.V."/>
        </authorList>
    </citation>
    <scope>NUCLEOTIDE SEQUENCE [LARGE SCALE GENOMIC DNA]</scope>
    <source>
        <strain evidence="3">RSA 468</strain>
    </source>
</reference>
<dbReference type="Proteomes" id="UP000268162">
    <property type="component" value="Unassembled WGS sequence"/>
</dbReference>
<accession>A0A4P9ZYH9</accession>
<protein>
    <recommendedName>
        <fullName evidence="1">DSBA-like thioredoxin domain-containing protein</fullName>
    </recommendedName>
</protein>
<dbReference type="STRING" id="215637.A0A4P9ZYH9"/>
<gene>
    <name evidence="2" type="ORF">BJ085DRAFT_30637</name>
</gene>
<evidence type="ECO:0000313" key="3">
    <source>
        <dbReference type="Proteomes" id="UP000268162"/>
    </source>
</evidence>
<proteinExistence type="predicted"/>